<dbReference type="Proteomes" id="UP001153678">
    <property type="component" value="Unassembled WGS sequence"/>
</dbReference>
<dbReference type="GO" id="GO:0003676">
    <property type="term" value="F:nucleic acid binding"/>
    <property type="evidence" value="ECO:0007669"/>
    <property type="project" value="InterPro"/>
</dbReference>
<organism evidence="1 2">
    <name type="scientific">Funneliformis geosporum</name>
    <dbReference type="NCBI Taxonomy" id="1117311"/>
    <lineage>
        <taxon>Eukaryota</taxon>
        <taxon>Fungi</taxon>
        <taxon>Fungi incertae sedis</taxon>
        <taxon>Mucoromycota</taxon>
        <taxon>Glomeromycotina</taxon>
        <taxon>Glomeromycetes</taxon>
        <taxon>Glomerales</taxon>
        <taxon>Glomeraceae</taxon>
        <taxon>Funneliformis</taxon>
    </lineage>
</organism>
<dbReference type="InterPro" id="IPR036397">
    <property type="entry name" value="RNaseH_sf"/>
</dbReference>
<reference evidence="1" key="1">
    <citation type="submission" date="2022-08" db="EMBL/GenBank/DDBJ databases">
        <authorList>
            <person name="Kallberg Y."/>
            <person name="Tangrot J."/>
            <person name="Rosling A."/>
        </authorList>
    </citation>
    <scope>NUCLEOTIDE SEQUENCE</scope>
    <source>
        <strain evidence="1">Wild A</strain>
    </source>
</reference>
<dbReference type="Gene3D" id="3.30.420.10">
    <property type="entry name" value="Ribonuclease H-like superfamily/Ribonuclease H"/>
    <property type="match status" value="1"/>
</dbReference>
<dbReference type="SUPFAM" id="SSF53098">
    <property type="entry name" value="Ribonuclease H-like"/>
    <property type="match status" value="1"/>
</dbReference>
<accession>A0A9W4SY27</accession>
<dbReference type="OrthoDB" id="10416021at2759"/>
<dbReference type="EMBL" id="CAMKVN010003757">
    <property type="protein sequence ID" value="CAI2185525.1"/>
    <property type="molecule type" value="Genomic_DNA"/>
</dbReference>
<name>A0A9W4SY27_9GLOM</name>
<dbReference type="InterPro" id="IPR012337">
    <property type="entry name" value="RNaseH-like_sf"/>
</dbReference>
<proteinExistence type="predicted"/>
<comment type="caution">
    <text evidence="1">The sequence shown here is derived from an EMBL/GenBank/DDBJ whole genome shotgun (WGS) entry which is preliminary data.</text>
</comment>
<sequence length="403" mass="46574">KKYLTGIPTRNNIVAENNEGLTAILDNALSSHQEIPFIVIDNEGSSEKINGKYRYVLRLYGSLINNQKVMVTLSGIPIFFDILVPDGKCLDECETKVRDILFSEVETLKIEHIKAFPFQENNFKTASNDLYSFHQKVAQENGIQLSGLSMLMEDFTTIKLGEFAEVLDLNQNVFMICMTLYWKDDLKPLKLICLVNVEIEPNSRWIIIICGNQQMTGKFEIKEEIIKWKYHEKIEAKSENALRQSLLSSLLRKLHTDDIWVCLKKCFPHSEVEKEGSLKYFLQKCNLDSKADMPYDKMWKIYLEAKKSSFSSTARKMCEIANYCIINALRCQELLIKLSVINDYREVASIAYVSLSNTHYYVNRMKVRNLLGAYAIKRNIVFSTRVCENIEKGKYPDAYVFFA</sequence>
<feature type="non-terminal residue" evidence="1">
    <location>
        <position position="403"/>
    </location>
</feature>
<gene>
    <name evidence="1" type="ORF">FWILDA_LOCUS12119</name>
</gene>
<evidence type="ECO:0000313" key="2">
    <source>
        <dbReference type="Proteomes" id="UP001153678"/>
    </source>
</evidence>
<keyword evidence="2" id="KW-1185">Reference proteome</keyword>
<dbReference type="AlphaFoldDB" id="A0A9W4SY27"/>
<evidence type="ECO:0000313" key="1">
    <source>
        <dbReference type="EMBL" id="CAI2185525.1"/>
    </source>
</evidence>
<protein>
    <submittedName>
        <fullName evidence="1">16509_t:CDS:1</fullName>
    </submittedName>
</protein>